<reference evidence="3" key="1">
    <citation type="journal article" date="2018" name="Nat. Microbiol.">
        <title>Leveraging single-cell genomics to expand the fungal tree of life.</title>
        <authorList>
            <person name="Ahrendt S.R."/>
            <person name="Quandt C.A."/>
            <person name="Ciobanu D."/>
            <person name="Clum A."/>
            <person name="Salamov A."/>
            <person name="Andreopoulos B."/>
            <person name="Cheng J.F."/>
            <person name="Woyke T."/>
            <person name="Pelin A."/>
            <person name="Henrissat B."/>
            <person name="Reynolds N.K."/>
            <person name="Benny G.L."/>
            <person name="Smith M.E."/>
            <person name="James T.Y."/>
            <person name="Grigoriev I.V."/>
        </authorList>
    </citation>
    <scope>NUCLEOTIDE SEQUENCE [LARGE SCALE GENOMIC DNA]</scope>
</reference>
<evidence type="ECO:0000256" key="1">
    <source>
        <dbReference type="SAM" id="MobiDB-lite"/>
    </source>
</evidence>
<dbReference type="EMBL" id="KZ997284">
    <property type="protein sequence ID" value="RKO87626.1"/>
    <property type="molecule type" value="Genomic_DNA"/>
</dbReference>
<gene>
    <name evidence="2" type="ORF">BDK51DRAFT_45519</name>
</gene>
<accession>A0A4P9WBG2</accession>
<proteinExistence type="predicted"/>
<feature type="region of interest" description="Disordered" evidence="1">
    <location>
        <begin position="237"/>
        <end position="294"/>
    </location>
</feature>
<keyword evidence="3" id="KW-1185">Reference proteome</keyword>
<feature type="compositionally biased region" description="Basic residues" evidence="1">
    <location>
        <begin position="259"/>
        <end position="269"/>
    </location>
</feature>
<sequence>MPKSQSAQPSEPLTRSVLFNAPLILRARSVEVTDGEEMGDEKSGLSKRTLCAKDDVQATNNMIIHWASPDFRARQIPRCTPTALKDDIGWEGSGTVTILDAGLDQAINRIFVDGDQELGLFGTPLHVPHLPTSSPQRLLLVSTFSVVDCVLVMNHTCSYRLPFTTLDNGSDLTTSASALAALSADEGGLRSYCLANSGSARPPLCCQKHRVMIMGDVKSTPQRSQLAATSFELTQTYRGGSREAKQASLSAHGEGNGRKREKRRFRKSQVRAVSERTEPWRGADGDADAGAVDPMKPMFSREVFQEVDFRISSRLLVGASQSRRSPEARGYIL</sequence>
<name>A0A4P9WBG2_9FUNG</name>
<organism evidence="2 3">
    <name type="scientific">Blyttiomyces helicus</name>
    <dbReference type="NCBI Taxonomy" id="388810"/>
    <lineage>
        <taxon>Eukaryota</taxon>
        <taxon>Fungi</taxon>
        <taxon>Fungi incertae sedis</taxon>
        <taxon>Chytridiomycota</taxon>
        <taxon>Chytridiomycota incertae sedis</taxon>
        <taxon>Chytridiomycetes</taxon>
        <taxon>Chytridiomycetes incertae sedis</taxon>
        <taxon>Blyttiomyces</taxon>
    </lineage>
</organism>
<protein>
    <submittedName>
        <fullName evidence="2">Uncharacterized protein</fullName>
    </submittedName>
</protein>
<dbReference type="Proteomes" id="UP000269721">
    <property type="component" value="Unassembled WGS sequence"/>
</dbReference>
<dbReference type="AlphaFoldDB" id="A0A4P9WBG2"/>
<feature type="compositionally biased region" description="Basic and acidic residues" evidence="1">
    <location>
        <begin position="273"/>
        <end position="284"/>
    </location>
</feature>
<evidence type="ECO:0000313" key="2">
    <source>
        <dbReference type="EMBL" id="RKO87626.1"/>
    </source>
</evidence>
<evidence type="ECO:0000313" key="3">
    <source>
        <dbReference type="Proteomes" id="UP000269721"/>
    </source>
</evidence>